<sequence>MIYLDNAATTLYKPRAVEQAVRRAMYGAAGYARGGYAAAGRAGELVYACREQAAALFGVGEPERVIFTLNATHALNIAINALVKPDSRVIVSGYEHNAVMRPLTARNIEPTVLDTPLWDGAAMVSALKQALEHGADLMILSHVSNVFGSIAPLDEIAELLTAAGVPLILDASQSAGVAEIDVKRYPCLAAVCMPGHKALYGPMGTGILLALDARIAAKPLLTGGTGSLSEEMRQPDFLPDALESGTPNVPGIAGLAAGIAFVRAVTPAHIAGQERRLVHELVRALSRESKIECFAGKKQTGVLSFRVPGTPSEVLADMLSDEGVCTRAGLHCAPLAHRTAGTEDTGTVRLSLSFYSTARQLEQAADKVCRLVKKL</sequence>
<keyword evidence="3" id="KW-1185">Reference proteome</keyword>
<comment type="caution">
    <text evidence="2">The sequence shown here is derived from an EMBL/GenBank/DDBJ whole genome shotgun (WGS) entry which is preliminary data.</text>
</comment>
<dbReference type="Gene3D" id="3.90.1150.10">
    <property type="entry name" value="Aspartate Aminotransferase, domain 1"/>
    <property type="match status" value="1"/>
</dbReference>
<evidence type="ECO:0000259" key="1">
    <source>
        <dbReference type="Pfam" id="PF00266"/>
    </source>
</evidence>
<dbReference type="InterPro" id="IPR015422">
    <property type="entry name" value="PyrdxlP-dep_Trfase_small"/>
</dbReference>
<dbReference type="EMBL" id="JAJEPX010000007">
    <property type="protein sequence ID" value="MCC2176264.1"/>
    <property type="molecule type" value="Genomic_DNA"/>
</dbReference>
<dbReference type="RefSeq" id="WP_227600285.1">
    <property type="nucleotide sequence ID" value="NZ_JAJEPX010000007.1"/>
</dbReference>
<protein>
    <submittedName>
        <fullName evidence="2">Aminotransferase class V-fold PLP-dependent enzyme</fullName>
    </submittedName>
</protein>
<reference evidence="2 3" key="1">
    <citation type="submission" date="2021-10" db="EMBL/GenBank/DDBJ databases">
        <title>Anaerobic single-cell dispensing facilitates the cultivation of human gut bacteria.</title>
        <authorList>
            <person name="Afrizal A."/>
        </authorList>
    </citation>
    <scope>NUCLEOTIDE SEQUENCE [LARGE SCALE GENOMIC DNA]</scope>
    <source>
        <strain evidence="2 3">CLA-AA-H270</strain>
    </source>
</reference>
<dbReference type="AlphaFoldDB" id="A0AAW4W033"/>
<keyword evidence="2" id="KW-0032">Aminotransferase</keyword>
<evidence type="ECO:0000313" key="2">
    <source>
        <dbReference type="EMBL" id="MCC2176264.1"/>
    </source>
</evidence>
<dbReference type="InterPro" id="IPR015424">
    <property type="entry name" value="PyrdxlP-dep_Trfase"/>
</dbReference>
<evidence type="ECO:0000313" key="3">
    <source>
        <dbReference type="Proteomes" id="UP001298753"/>
    </source>
</evidence>
<accession>A0AAW4W033</accession>
<dbReference type="Proteomes" id="UP001298753">
    <property type="component" value="Unassembled WGS sequence"/>
</dbReference>
<dbReference type="InterPro" id="IPR015421">
    <property type="entry name" value="PyrdxlP-dep_Trfase_major"/>
</dbReference>
<dbReference type="SUPFAM" id="SSF53383">
    <property type="entry name" value="PLP-dependent transferases"/>
    <property type="match status" value="1"/>
</dbReference>
<dbReference type="Pfam" id="PF00266">
    <property type="entry name" value="Aminotran_5"/>
    <property type="match status" value="1"/>
</dbReference>
<dbReference type="PANTHER" id="PTHR43586">
    <property type="entry name" value="CYSTEINE DESULFURASE"/>
    <property type="match status" value="1"/>
</dbReference>
<dbReference type="GeneID" id="98659546"/>
<feature type="domain" description="Aminotransferase class V" evidence="1">
    <location>
        <begin position="2"/>
        <end position="362"/>
    </location>
</feature>
<name>A0AAW4W033_9FIRM</name>
<dbReference type="GO" id="GO:0008483">
    <property type="term" value="F:transaminase activity"/>
    <property type="evidence" value="ECO:0007669"/>
    <property type="project" value="UniProtKB-KW"/>
</dbReference>
<gene>
    <name evidence="2" type="ORF">LKD22_03845</name>
</gene>
<organism evidence="2 3">
    <name type="scientific">Agathobaculum butyriciproducens</name>
    <dbReference type="NCBI Taxonomy" id="1628085"/>
    <lineage>
        <taxon>Bacteria</taxon>
        <taxon>Bacillati</taxon>
        <taxon>Bacillota</taxon>
        <taxon>Clostridia</taxon>
        <taxon>Eubacteriales</taxon>
        <taxon>Butyricicoccaceae</taxon>
        <taxon>Agathobaculum</taxon>
    </lineage>
</organism>
<dbReference type="InterPro" id="IPR000192">
    <property type="entry name" value="Aminotrans_V_dom"/>
</dbReference>
<proteinExistence type="predicted"/>
<keyword evidence="2" id="KW-0808">Transferase</keyword>
<dbReference type="PANTHER" id="PTHR43586:SF4">
    <property type="entry name" value="ISOPENICILLIN N EPIMERASE"/>
    <property type="match status" value="1"/>
</dbReference>
<dbReference type="Gene3D" id="3.40.640.10">
    <property type="entry name" value="Type I PLP-dependent aspartate aminotransferase-like (Major domain)"/>
    <property type="match status" value="1"/>
</dbReference>